<evidence type="ECO:0000256" key="1">
    <source>
        <dbReference type="SAM" id="Phobius"/>
    </source>
</evidence>
<keyword evidence="1" id="KW-0472">Membrane</keyword>
<evidence type="ECO:0000313" key="2">
    <source>
        <dbReference type="EMBL" id="ADW68784.1"/>
    </source>
</evidence>
<protein>
    <submittedName>
        <fullName evidence="2">Uncharacterized protein</fullName>
    </submittedName>
</protein>
<reference evidence="3" key="1">
    <citation type="submission" date="2011-01" db="EMBL/GenBank/DDBJ databases">
        <title>Complete sequence of chromosome of Acidobacterium sp. MP5ACTX9.</title>
        <authorList>
            <consortium name="US DOE Joint Genome Institute"/>
            <person name="Lucas S."/>
            <person name="Copeland A."/>
            <person name="Lapidus A."/>
            <person name="Cheng J.-F."/>
            <person name="Goodwin L."/>
            <person name="Pitluck S."/>
            <person name="Teshima H."/>
            <person name="Detter J.C."/>
            <person name="Han C."/>
            <person name="Tapia R."/>
            <person name="Land M."/>
            <person name="Hauser L."/>
            <person name="Kyrpides N."/>
            <person name="Ivanova N."/>
            <person name="Ovchinnikova G."/>
            <person name="Pagani I."/>
            <person name="Rawat S.R."/>
            <person name="Mannisto M."/>
            <person name="Haggblom M.M."/>
            <person name="Woyke T."/>
        </authorList>
    </citation>
    <scope>NUCLEOTIDE SEQUENCE [LARGE SCALE GENOMIC DNA]</scope>
    <source>
        <strain evidence="3">MP5ACTX9</strain>
    </source>
</reference>
<dbReference type="AlphaFoldDB" id="E8WYU8"/>
<sequence length="180" mass="18437">MRIAQASKVMQHEEFRKDVAQALSAGEEIHVESPAALIAANPFSQSPLLISQIALGASLLSGIQVTDANREFLQRALLGTGPVPTAPITTDKRKLFNFTATGALSGTIIGAAVGVLLEQVRAVHPTSAVAFDATLAVLGCTVGATMGAGATQGSPSVSITPAFSHTGEVSCKIAVEYKPA</sequence>
<feature type="transmembrane region" description="Helical" evidence="1">
    <location>
        <begin position="95"/>
        <end position="117"/>
    </location>
</feature>
<evidence type="ECO:0000313" key="3">
    <source>
        <dbReference type="Proteomes" id="UP000000343"/>
    </source>
</evidence>
<keyword evidence="3" id="KW-1185">Reference proteome</keyword>
<gene>
    <name evidence="2" type="ordered locus">AciX9_1736</name>
</gene>
<dbReference type="STRING" id="1198114.AciX9_1736"/>
<proteinExistence type="predicted"/>
<dbReference type="EMBL" id="CP002480">
    <property type="protein sequence ID" value="ADW68784.1"/>
    <property type="molecule type" value="Genomic_DNA"/>
</dbReference>
<dbReference type="KEGG" id="acm:AciX9_1736"/>
<organism evidence="3">
    <name type="scientific">Granulicella tundricola (strain ATCC BAA-1859 / DSM 23138 / MP5ACTX9)</name>
    <dbReference type="NCBI Taxonomy" id="1198114"/>
    <lineage>
        <taxon>Bacteria</taxon>
        <taxon>Pseudomonadati</taxon>
        <taxon>Acidobacteriota</taxon>
        <taxon>Terriglobia</taxon>
        <taxon>Terriglobales</taxon>
        <taxon>Acidobacteriaceae</taxon>
        <taxon>Granulicella</taxon>
    </lineage>
</organism>
<dbReference type="HOGENOM" id="CLU_1494217_0_0_0"/>
<accession>E8WYU8</accession>
<dbReference type="RefSeq" id="WP_013580103.1">
    <property type="nucleotide sequence ID" value="NC_015064.1"/>
</dbReference>
<keyword evidence="1" id="KW-1133">Transmembrane helix</keyword>
<name>E8WYU8_GRATM</name>
<dbReference type="Proteomes" id="UP000000343">
    <property type="component" value="Chromosome"/>
</dbReference>
<keyword evidence="1" id="KW-0812">Transmembrane</keyword>
<dbReference type="PaxDb" id="1198114-AciX9_1736"/>